<comment type="caution">
    <text evidence="3">The sequence shown here is derived from an EMBL/GenBank/DDBJ whole genome shotgun (WGS) entry which is preliminary data.</text>
</comment>
<dbReference type="RefSeq" id="WP_367639873.1">
    <property type="nucleotide sequence ID" value="NZ_JBFNQN010000013.1"/>
</dbReference>
<evidence type="ECO:0000256" key="1">
    <source>
        <dbReference type="SAM" id="MobiDB-lite"/>
    </source>
</evidence>
<keyword evidence="2" id="KW-0812">Transmembrane</keyword>
<proteinExistence type="predicted"/>
<accession>A0ABV3PAR3</accession>
<dbReference type="Pfam" id="PF20447">
    <property type="entry name" value="DUF6704"/>
    <property type="match status" value="1"/>
</dbReference>
<dbReference type="EMBL" id="JBFNQN010000013">
    <property type="protein sequence ID" value="MEW9266734.1"/>
    <property type="molecule type" value="Genomic_DNA"/>
</dbReference>
<name>A0ABV3PAR3_9ACTN</name>
<keyword evidence="2" id="KW-0472">Membrane</keyword>
<sequence length="101" mass="10115">MSTESNHQSHGHHSTSAAAPATDIVDEHGHGHSVAAWAGVAVCLVGFLILSLAIVFPSLTWGIIGSVVILASLVVAGGLAKAGYGVKGPDGKPVGLGRAKR</sequence>
<evidence type="ECO:0000256" key="2">
    <source>
        <dbReference type="SAM" id="Phobius"/>
    </source>
</evidence>
<feature type="region of interest" description="Disordered" evidence="1">
    <location>
        <begin position="1"/>
        <end position="23"/>
    </location>
</feature>
<keyword evidence="2" id="KW-1133">Transmembrane helix</keyword>
<dbReference type="NCBIfam" id="NF041681">
    <property type="entry name" value="HGxxPAAW"/>
    <property type="match status" value="1"/>
</dbReference>
<feature type="transmembrane region" description="Helical" evidence="2">
    <location>
        <begin position="61"/>
        <end position="80"/>
    </location>
</feature>
<dbReference type="InterPro" id="IPR046550">
    <property type="entry name" value="DUF6704"/>
</dbReference>
<evidence type="ECO:0000313" key="4">
    <source>
        <dbReference type="Proteomes" id="UP001555826"/>
    </source>
</evidence>
<organism evidence="3 4">
    <name type="scientific">Kineococcus endophyticus</name>
    <dbReference type="NCBI Taxonomy" id="1181883"/>
    <lineage>
        <taxon>Bacteria</taxon>
        <taxon>Bacillati</taxon>
        <taxon>Actinomycetota</taxon>
        <taxon>Actinomycetes</taxon>
        <taxon>Kineosporiales</taxon>
        <taxon>Kineosporiaceae</taxon>
        <taxon>Kineococcus</taxon>
    </lineage>
</organism>
<feature type="transmembrane region" description="Helical" evidence="2">
    <location>
        <begin position="34"/>
        <end position="55"/>
    </location>
</feature>
<keyword evidence="4" id="KW-1185">Reference proteome</keyword>
<dbReference type="Proteomes" id="UP001555826">
    <property type="component" value="Unassembled WGS sequence"/>
</dbReference>
<gene>
    <name evidence="3" type="ORF">AB1207_18445</name>
</gene>
<protein>
    <submittedName>
        <fullName evidence="3">HGxxPAAW family protein</fullName>
    </submittedName>
</protein>
<evidence type="ECO:0000313" key="3">
    <source>
        <dbReference type="EMBL" id="MEW9266734.1"/>
    </source>
</evidence>
<reference evidence="3 4" key="1">
    <citation type="submission" date="2024-07" db="EMBL/GenBank/DDBJ databases">
        <authorList>
            <person name="Thanompreechachai J."/>
            <person name="Duangmal K."/>
        </authorList>
    </citation>
    <scope>NUCLEOTIDE SEQUENCE [LARGE SCALE GENOMIC DNA]</scope>
    <source>
        <strain evidence="3 4">KCTC 19886</strain>
    </source>
</reference>